<protein>
    <submittedName>
        <fullName evidence="1">Uncharacterized protein</fullName>
    </submittedName>
</protein>
<sequence>MSNKRTLAGYSVITNPSVEALRELRRENFTGFTFFESDSVPWGVWYNGGLAGYKKTEKEAEAELIKLTKRRY</sequence>
<dbReference type="Proteomes" id="UP000178162">
    <property type="component" value="Unassembled WGS sequence"/>
</dbReference>
<gene>
    <name evidence="1" type="ORF">A2134_02470</name>
</gene>
<dbReference type="EMBL" id="MHCR01000029">
    <property type="protein sequence ID" value="OGY24889.1"/>
    <property type="molecule type" value="Genomic_DNA"/>
</dbReference>
<comment type="caution">
    <text evidence="1">The sequence shown here is derived from an EMBL/GenBank/DDBJ whole genome shotgun (WGS) entry which is preliminary data.</text>
</comment>
<organism evidence="1 2">
    <name type="scientific">Candidatus Woykebacteria bacterium RBG_16_39_9b</name>
    <dbReference type="NCBI Taxonomy" id="1802595"/>
    <lineage>
        <taxon>Bacteria</taxon>
        <taxon>Candidatus Woykeibacteriota</taxon>
    </lineage>
</organism>
<dbReference type="AlphaFoldDB" id="A0A1G1WB30"/>
<accession>A0A1G1WB30</accession>
<evidence type="ECO:0000313" key="1">
    <source>
        <dbReference type="EMBL" id="OGY24889.1"/>
    </source>
</evidence>
<dbReference type="STRING" id="1802595.A2134_02470"/>
<proteinExistence type="predicted"/>
<name>A0A1G1WB30_9BACT</name>
<reference evidence="1 2" key="1">
    <citation type="journal article" date="2016" name="Nat. Commun.">
        <title>Thousands of microbial genomes shed light on interconnected biogeochemical processes in an aquifer system.</title>
        <authorList>
            <person name="Anantharaman K."/>
            <person name="Brown C.T."/>
            <person name="Hug L.A."/>
            <person name="Sharon I."/>
            <person name="Castelle C.J."/>
            <person name="Probst A.J."/>
            <person name="Thomas B.C."/>
            <person name="Singh A."/>
            <person name="Wilkins M.J."/>
            <person name="Karaoz U."/>
            <person name="Brodie E.L."/>
            <person name="Williams K.H."/>
            <person name="Hubbard S.S."/>
            <person name="Banfield J.F."/>
        </authorList>
    </citation>
    <scope>NUCLEOTIDE SEQUENCE [LARGE SCALE GENOMIC DNA]</scope>
</reference>
<evidence type="ECO:0000313" key="2">
    <source>
        <dbReference type="Proteomes" id="UP000178162"/>
    </source>
</evidence>